<evidence type="ECO:0000313" key="11">
    <source>
        <dbReference type="EMBL" id="AAR26842.1"/>
    </source>
</evidence>
<dbReference type="InterPro" id="IPR006133">
    <property type="entry name" value="DNA-dir_DNA_pol_B_exonuc"/>
</dbReference>
<evidence type="ECO:0000256" key="4">
    <source>
        <dbReference type="ARBA" id="ARBA00022932"/>
    </source>
</evidence>
<evidence type="ECO:0000256" key="2">
    <source>
        <dbReference type="ARBA" id="ARBA00022679"/>
    </source>
</evidence>
<reference evidence="11" key="2">
    <citation type="submission" date="2003-01" db="EMBL/GenBank/DDBJ databases">
        <title>Partial Nucleotide Sequence of the Feldmannia irregularis Virus FirrV-1 Genome: On the Evolution of Large Phaeoviral Genomes.</title>
        <authorList>
            <person name="Delaroque N."/>
            <person name="Knippers R."/>
            <person name="Mueller D.G."/>
            <person name="Boland W."/>
        </authorList>
    </citation>
    <scope>NUCLEOTIDE SEQUENCE</scope>
    <source>
        <strain evidence="11">FirrV-1</strain>
    </source>
</reference>
<comment type="similarity">
    <text evidence="1 8">Belongs to the DNA polymerase type-B family.</text>
</comment>
<dbReference type="GO" id="GO:0003677">
    <property type="term" value="F:DNA binding"/>
    <property type="evidence" value="ECO:0007669"/>
    <property type="project" value="UniProtKB-KW"/>
</dbReference>
<keyword evidence="3 8" id="KW-0548">Nucleotidyltransferase</keyword>
<dbReference type="PRINTS" id="PR00106">
    <property type="entry name" value="DNAPOLB"/>
</dbReference>
<name>Q6XM69_9PHYC</name>
<keyword evidence="2 8" id="KW-0808">Transferase</keyword>
<dbReference type="PANTHER" id="PTHR10322">
    <property type="entry name" value="DNA POLYMERASE CATALYTIC SUBUNIT"/>
    <property type="match status" value="1"/>
</dbReference>
<dbReference type="Gene3D" id="3.90.1600.10">
    <property type="entry name" value="Palm domain of DNA polymerase"/>
    <property type="match status" value="1"/>
</dbReference>
<keyword evidence="5" id="KW-1194">Viral DNA replication</keyword>
<dbReference type="InterPro" id="IPR012337">
    <property type="entry name" value="RNaseH-like_sf"/>
</dbReference>
<dbReference type="PANTHER" id="PTHR10322:SF23">
    <property type="entry name" value="DNA POLYMERASE DELTA CATALYTIC SUBUNIT"/>
    <property type="match status" value="1"/>
</dbReference>
<feature type="domain" description="DNA-directed DNA polymerase family B multifunctional" evidence="9">
    <location>
        <begin position="424"/>
        <end position="810"/>
    </location>
</feature>
<dbReference type="GeneID" id="41332290"/>
<evidence type="ECO:0000256" key="1">
    <source>
        <dbReference type="ARBA" id="ARBA00005755"/>
    </source>
</evidence>
<dbReference type="InterPro" id="IPR042087">
    <property type="entry name" value="DNA_pol_B_thumb"/>
</dbReference>
<dbReference type="InterPro" id="IPR006134">
    <property type="entry name" value="DNA-dir_DNA_pol_B_multi_dom"/>
</dbReference>
<dbReference type="EMBL" id="AY225133">
    <property type="protein sequence ID" value="AAR26842.1"/>
    <property type="molecule type" value="Genomic_DNA"/>
</dbReference>
<dbReference type="GO" id="GO:0003887">
    <property type="term" value="F:DNA-directed DNA polymerase activity"/>
    <property type="evidence" value="ECO:0007669"/>
    <property type="project" value="UniProtKB-KW"/>
</dbReference>
<reference evidence="11" key="1">
    <citation type="journal article" date="2003" name="J. Mol. Evol.">
        <title>Comparisons of two large phaeoviral genomes and evolutionary implications.</title>
        <authorList>
            <person name="Delaroque N."/>
            <person name="Boland W."/>
            <person name="Muller D.G."/>
            <person name="Knippers R."/>
        </authorList>
    </citation>
    <scope>NUCLEOTIDE SEQUENCE</scope>
    <source>
        <strain evidence="11">FirrV-1</strain>
    </source>
</reference>
<dbReference type="SUPFAM" id="SSF53098">
    <property type="entry name" value="Ribonuclease H-like"/>
    <property type="match status" value="1"/>
</dbReference>
<dbReference type="KEGG" id="vg:41332290"/>
<dbReference type="InterPro" id="IPR043502">
    <property type="entry name" value="DNA/RNA_pol_sf"/>
</dbReference>
<dbReference type="GO" id="GO:0045004">
    <property type="term" value="P:DNA replication proofreading"/>
    <property type="evidence" value="ECO:0007669"/>
    <property type="project" value="TreeGrafter"/>
</dbReference>
<dbReference type="GO" id="GO:0000166">
    <property type="term" value="F:nucleotide binding"/>
    <property type="evidence" value="ECO:0007669"/>
    <property type="project" value="InterPro"/>
</dbReference>
<evidence type="ECO:0000256" key="7">
    <source>
        <dbReference type="ARBA" id="ARBA00049244"/>
    </source>
</evidence>
<dbReference type="Gene3D" id="3.30.342.10">
    <property type="entry name" value="DNA Polymerase, chain B, domain 1"/>
    <property type="match status" value="1"/>
</dbReference>
<feature type="domain" description="DNA-directed DNA polymerase family B exonuclease" evidence="10">
    <location>
        <begin position="125"/>
        <end position="358"/>
    </location>
</feature>
<evidence type="ECO:0000256" key="5">
    <source>
        <dbReference type="ARBA" id="ARBA00023109"/>
    </source>
</evidence>
<dbReference type="GO" id="GO:0008296">
    <property type="term" value="F:3'-5'-DNA exonuclease activity"/>
    <property type="evidence" value="ECO:0007669"/>
    <property type="project" value="TreeGrafter"/>
</dbReference>
<dbReference type="GO" id="GO:0006287">
    <property type="term" value="P:base-excision repair, gap-filling"/>
    <property type="evidence" value="ECO:0007669"/>
    <property type="project" value="TreeGrafter"/>
</dbReference>
<dbReference type="GO" id="GO:0006297">
    <property type="term" value="P:nucleotide-excision repair, DNA gap filling"/>
    <property type="evidence" value="ECO:0007669"/>
    <property type="project" value="TreeGrafter"/>
</dbReference>
<dbReference type="Gene3D" id="1.10.132.60">
    <property type="entry name" value="DNA polymerase family B, C-terminal domain"/>
    <property type="match status" value="2"/>
</dbReference>
<protein>
    <recommendedName>
        <fullName evidence="8">DNA polymerase</fullName>
        <ecNumber evidence="8">2.7.7.7</ecNumber>
    </recommendedName>
</protein>
<dbReference type="RefSeq" id="YP_009665694.1">
    <property type="nucleotide sequence ID" value="NC_043254.1"/>
</dbReference>
<evidence type="ECO:0000256" key="3">
    <source>
        <dbReference type="ARBA" id="ARBA00022695"/>
    </source>
</evidence>
<dbReference type="GO" id="GO:0039693">
    <property type="term" value="P:viral DNA genome replication"/>
    <property type="evidence" value="ECO:0007669"/>
    <property type="project" value="UniProtKB-KW"/>
</dbReference>
<dbReference type="SMART" id="SM00486">
    <property type="entry name" value="POLBc"/>
    <property type="match status" value="1"/>
</dbReference>
<dbReference type="Pfam" id="PF00136">
    <property type="entry name" value="DNA_pol_B"/>
    <property type="match status" value="1"/>
</dbReference>
<dbReference type="InterPro" id="IPR036397">
    <property type="entry name" value="RNaseH_sf"/>
</dbReference>
<evidence type="ECO:0000259" key="9">
    <source>
        <dbReference type="Pfam" id="PF00136"/>
    </source>
</evidence>
<dbReference type="InterPro" id="IPR006172">
    <property type="entry name" value="DNA-dir_DNA_pol_B"/>
</dbReference>
<dbReference type="InterPro" id="IPR050240">
    <property type="entry name" value="DNA_pol_type-B"/>
</dbReference>
<comment type="catalytic activity">
    <reaction evidence="7 8">
        <text>DNA(n) + a 2'-deoxyribonucleoside 5'-triphosphate = DNA(n+1) + diphosphate</text>
        <dbReference type="Rhea" id="RHEA:22508"/>
        <dbReference type="Rhea" id="RHEA-COMP:17339"/>
        <dbReference type="Rhea" id="RHEA-COMP:17340"/>
        <dbReference type="ChEBI" id="CHEBI:33019"/>
        <dbReference type="ChEBI" id="CHEBI:61560"/>
        <dbReference type="ChEBI" id="CHEBI:173112"/>
        <dbReference type="EC" id="2.7.7.7"/>
    </reaction>
</comment>
<dbReference type="Pfam" id="PF03104">
    <property type="entry name" value="DNA_pol_B_exo1"/>
    <property type="match status" value="1"/>
</dbReference>
<accession>Q6XM69</accession>
<dbReference type="Gene3D" id="3.30.420.10">
    <property type="entry name" value="Ribonuclease H-like superfamily/Ribonuclease H"/>
    <property type="match status" value="1"/>
</dbReference>
<evidence type="ECO:0000256" key="8">
    <source>
        <dbReference type="RuleBase" id="RU000442"/>
    </source>
</evidence>
<keyword evidence="4 8" id="KW-0239">DNA-directed DNA polymerase</keyword>
<evidence type="ECO:0000256" key="6">
    <source>
        <dbReference type="ARBA" id="ARBA00023125"/>
    </source>
</evidence>
<proteinExistence type="inferred from homology"/>
<sequence>MLRLFLHDALVDNVPKLGAAANKQFPEVSVVRIFAVTQKGEPTYVEVKNFRPWFYIDLVGGTTFDEFKVRVENEFWFRNVVSCEVVRKKRFIGFSDDRVFDYVQVKFTGLVPMYTARKALRDGFRIYEDHIDPLLKFFHSSGVRPSSYFEIQDFTTWTGQGKTHCSLEYYVVAENIRHCVDLDGAPPPPMPMCAYDIESSGLDPTSDYVFQVSMCFGYLGEDVGARTAVSDSVVVCVGQTTSLQDTPVLCVDNEYELLKKFRDLIIQRQICILVGYNSYQFDGQFLYKRAVNVYRFNDFCKIGFLRNSACTLTSKVLESSALGKNELSQFVIPGRVEFDALMTVRRNHKLGSYKLDSVCKHFFGGEKDDVSYGYIIQACKSKDPEALGKIAKYCLQDSWLTLKLVSFLKDVYNGLEMSKLCVVPLRFIESRGQQIKCLSLILDRIHSEYVLNRSRALEQQDQQCKFQGATVISAKKGFHCDDPVVCLDFASLYPSIIRWKNLCYTTHVDSDEFLDIDGVDYEKFEVSAGVYETFARRPGRPGILAMIEEDLGEARKLTKRRMKSETDPTLLQLLNSKQLAQKITMNSLYGFCGTVRGCLPLVAIAAAVTATGRFMIKRTADFIRNDMKGVVIYGDTDSVMCTFPVEQSVRDQGNKALLEHAYEKGLQAEQQSLELFGHPVKLEYEKMYFPFLLLSKKRYASMCYETPDTAPKITTSGLVTVRRDNAKIVRDCANEVIRILMERQGADNVVKYVDSVLRAMDDGTLDLEMLTISNELKKHPEQYSTPSAHSVLAGKRRYRARVQKLFRELIKPVYENEPVRLSLDLRGAHMAFENLRRTISFQQKRDVPFAEFVTMLAEAKIKPTKDKRGELLEKCTSFLGKNEVRFLEAGIHSEVVLDEKYREFAGYDRMYWENPGLGTRVPYVIVRGKGSVNERSEDPTYVKIAGEIRVDTKYYVDQQLRRPIMGMVESFPQCRESLARVFDEYSRKAENANNGRREITTYFQRSVRSRIES</sequence>
<keyword evidence="8" id="KW-0235">DNA replication</keyword>
<dbReference type="EC" id="2.7.7.7" evidence="8"/>
<dbReference type="InterPro" id="IPR017964">
    <property type="entry name" value="DNA-dir_DNA_pol_B_CS"/>
</dbReference>
<dbReference type="Gene3D" id="1.10.287.690">
    <property type="entry name" value="Helix hairpin bin"/>
    <property type="match status" value="1"/>
</dbReference>
<keyword evidence="6 8" id="KW-0238">DNA-binding</keyword>
<dbReference type="InterPro" id="IPR023211">
    <property type="entry name" value="DNA_pol_palm_dom_sf"/>
</dbReference>
<dbReference type="SUPFAM" id="SSF56672">
    <property type="entry name" value="DNA/RNA polymerases"/>
    <property type="match status" value="1"/>
</dbReference>
<organism evidence="11">
    <name type="scientific">Feldmannia irregularis virus a</name>
    <dbReference type="NCBI Taxonomy" id="231992"/>
    <lineage>
        <taxon>Viruses</taxon>
        <taxon>Varidnaviria</taxon>
        <taxon>Bamfordvirae</taxon>
        <taxon>Nucleocytoviricota</taxon>
        <taxon>Megaviricetes</taxon>
        <taxon>Algavirales</taxon>
        <taxon>Phycodnaviridae</taxon>
        <taxon>Phaeovirus</taxon>
        <taxon>Phaeovirus irregularis</taxon>
    </lineage>
</organism>
<evidence type="ECO:0000259" key="10">
    <source>
        <dbReference type="Pfam" id="PF03104"/>
    </source>
</evidence>
<dbReference type="PROSITE" id="PS00116">
    <property type="entry name" value="DNA_POLYMERASE_B"/>
    <property type="match status" value="1"/>
</dbReference>